<feature type="transmembrane region" description="Helical" evidence="1">
    <location>
        <begin position="59"/>
        <end position="77"/>
    </location>
</feature>
<dbReference type="AlphaFoldDB" id="A0ABD2ZDJ9"/>
<evidence type="ECO:0000313" key="2">
    <source>
        <dbReference type="EMBL" id="KAL3516182.1"/>
    </source>
</evidence>
<evidence type="ECO:0000313" key="3">
    <source>
        <dbReference type="Proteomes" id="UP001630127"/>
    </source>
</evidence>
<protein>
    <recommendedName>
        <fullName evidence="4">Transmembrane protein</fullName>
    </recommendedName>
</protein>
<evidence type="ECO:0000256" key="1">
    <source>
        <dbReference type="SAM" id="Phobius"/>
    </source>
</evidence>
<dbReference type="Proteomes" id="UP001630127">
    <property type="component" value="Unassembled WGS sequence"/>
</dbReference>
<sequence>MERHTPTDDGGEEERVKWFQLYEQNDVGVMVMVMEYLGRSVGSFESEWKSPTHPCANTCFVWMMPMLFTNTMLFSLFYSMDVLSQFVCGFDGFTFIVSAMLLVNANCPFL</sequence>
<evidence type="ECO:0008006" key="4">
    <source>
        <dbReference type="Google" id="ProtNLM"/>
    </source>
</evidence>
<accession>A0ABD2ZDJ9</accession>
<organism evidence="2 3">
    <name type="scientific">Cinchona calisaya</name>
    <dbReference type="NCBI Taxonomy" id="153742"/>
    <lineage>
        <taxon>Eukaryota</taxon>
        <taxon>Viridiplantae</taxon>
        <taxon>Streptophyta</taxon>
        <taxon>Embryophyta</taxon>
        <taxon>Tracheophyta</taxon>
        <taxon>Spermatophyta</taxon>
        <taxon>Magnoliopsida</taxon>
        <taxon>eudicotyledons</taxon>
        <taxon>Gunneridae</taxon>
        <taxon>Pentapetalae</taxon>
        <taxon>asterids</taxon>
        <taxon>lamiids</taxon>
        <taxon>Gentianales</taxon>
        <taxon>Rubiaceae</taxon>
        <taxon>Cinchonoideae</taxon>
        <taxon>Cinchoneae</taxon>
        <taxon>Cinchona</taxon>
    </lineage>
</organism>
<reference evidence="2 3" key="1">
    <citation type="submission" date="2024-11" db="EMBL/GenBank/DDBJ databases">
        <title>A near-complete genome assembly of Cinchona calisaya.</title>
        <authorList>
            <person name="Lian D.C."/>
            <person name="Zhao X.W."/>
            <person name="Wei L."/>
        </authorList>
    </citation>
    <scope>NUCLEOTIDE SEQUENCE [LARGE SCALE GENOMIC DNA]</scope>
    <source>
        <tissue evidence="2">Nenye</tissue>
    </source>
</reference>
<name>A0ABD2ZDJ9_9GENT</name>
<proteinExistence type="predicted"/>
<gene>
    <name evidence="2" type="ORF">ACH5RR_023084</name>
</gene>
<keyword evidence="1" id="KW-0472">Membrane</keyword>
<feature type="transmembrane region" description="Helical" evidence="1">
    <location>
        <begin position="83"/>
        <end position="103"/>
    </location>
</feature>
<keyword evidence="3" id="KW-1185">Reference proteome</keyword>
<dbReference type="EMBL" id="JBJUIK010000010">
    <property type="protein sequence ID" value="KAL3516182.1"/>
    <property type="molecule type" value="Genomic_DNA"/>
</dbReference>
<keyword evidence="1" id="KW-1133">Transmembrane helix</keyword>
<comment type="caution">
    <text evidence="2">The sequence shown here is derived from an EMBL/GenBank/DDBJ whole genome shotgun (WGS) entry which is preliminary data.</text>
</comment>
<keyword evidence="1" id="KW-0812">Transmembrane</keyword>